<comment type="caution">
    <text evidence="1">The sequence shown here is derived from an EMBL/GenBank/DDBJ whole genome shotgun (WGS) entry which is preliminary data.</text>
</comment>
<evidence type="ECO:0008006" key="3">
    <source>
        <dbReference type="Google" id="ProtNLM"/>
    </source>
</evidence>
<evidence type="ECO:0000313" key="1">
    <source>
        <dbReference type="EMBL" id="KEQ28793.1"/>
    </source>
</evidence>
<dbReference type="RefSeq" id="WP_074964074.1">
    <property type="nucleotide sequence ID" value="NZ_JNFF01000105.1"/>
</dbReference>
<protein>
    <recommendedName>
        <fullName evidence="3">RES domain-containing protein</fullName>
    </recommendedName>
</protein>
<sequence>MNQAKPLYNIANLPDRKTLDKVTSALRSADLSKVSYQKVLYSLMNDLRFIPFVTAKLKAGHHIERARINVPNQVFYSEKEISYRNDFQNIKRYGRANSPGQSLFYGAVKTENIKHPRIINLLETSEMFRSADRKCDAEFVMTVGKWRIKEDFEVIESVFNKHNIETIPQIKQSYEYHLNNLKAEMPDRIDDIEFLLEFFSDEFAKKAIKSDDDYKISVAYTDLAMNFLKAAGVAYPSVRTDYQGFNVALDIHAVENFLELEVVAMFKIYKKGDQTFMDNLAYATDLGDMKSNFKWIDIKGTPEEVINELLLKS</sequence>
<dbReference type="OrthoDB" id="761393at2"/>
<evidence type="ECO:0000313" key="2">
    <source>
        <dbReference type="Proteomes" id="UP000028007"/>
    </source>
</evidence>
<dbReference type="AlphaFoldDB" id="A0A081PDM0"/>
<dbReference type="EMBL" id="JNFF01000105">
    <property type="protein sequence ID" value="KEQ28793.1"/>
    <property type="molecule type" value="Genomic_DNA"/>
</dbReference>
<keyword evidence="2" id="KW-1185">Reference proteome</keyword>
<dbReference type="Proteomes" id="UP000028007">
    <property type="component" value="Unassembled WGS sequence"/>
</dbReference>
<reference evidence="1 2" key="1">
    <citation type="journal article" date="1992" name="Int. J. Syst. Bacteriol.">
        <title>Sphingobacterium antarcticus sp. nov. a Psychrotrophic Bacterium from the Soils of Schirmacher Oasis, Antarctica.</title>
        <authorList>
            <person name="Shivaji S."/>
            <person name="Ray M.K."/>
            <person name="Rao N.S."/>
            <person name="Saiserr L."/>
            <person name="Jagannadham M.V."/>
            <person name="Kumar G.S."/>
            <person name="Reddy G."/>
            <person name="Bhargava P.M."/>
        </authorList>
    </citation>
    <scope>NUCLEOTIDE SEQUENCE [LARGE SCALE GENOMIC DNA]</scope>
    <source>
        <strain evidence="1 2">4BY</strain>
    </source>
</reference>
<proteinExistence type="predicted"/>
<dbReference type="eggNOG" id="ENOG5032WV9">
    <property type="taxonomic scope" value="Bacteria"/>
</dbReference>
<organism evidence="1 2">
    <name type="scientific">Pedobacter antarcticus 4BY</name>
    <dbReference type="NCBI Taxonomy" id="1358423"/>
    <lineage>
        <taxon>Bacteria</taxon>
        <taxon>Pseudomonadati</taxon>
        <taxon>Bacteroidota</taxon>
        <taxon>Sphingobacteriia</taxon>
        <taxon>Sphingobacteriales</taxon>
        <taxon>Sphingobacteriaceae</taxon>
        <taxon>Pedobacter</taxon>
    </lineage>
</organism>
<accession>A0A081PDM0</accession>
<name>A0A081PDM0_9SPHI</name>
<gene>
    <name evidence="1" type="ORF">N180_19705</name>
</gene>